<dbReference type="SUPFAM" id="SSF57850">
    <property type="entry name" value="RING/U-box"/>
    <property type="match status" value="1"/>
</dbReference>
<dbReference type="EMBL" id="VUJU01000217">
    <property type="protein sequence ID" value="KAF0772073.1"/>
    <property type="molecule type" value="Genomic_DNA"/>
</dbReference>
<protein>
    <submittedName>
        <fullName evidence="12">E3 ubiquitin-protein ligase AMFR-like</fullName>
    </submittedName>
</protein>
<feature type="transmembrane region" description="Helical" evidence="9">
    <location>
        <begin position="320"/>
        <end position="338"/>
    </location>
</feature>
<dbReference type="PANTHER" id="PTHR15067:SF5">
    <property type="entry name" value="E3 UBIQUITIN-PROTEIN LIGASE AMFR"/>
    <property type="match status" value="1"/>
</dbReference>
<evidence type="ECO:0000259" key="10">
    <source>
        <dbReference type="PROSITE" id="PS50089"/>
    </source>
</evidence>
<dbReference type="CDD" id="cd14421">
    <property type="entry name" value="CUE_AMFR"/>
    <property type="match status" value="1"/>
</dbReference>
<evidence type="ECO:0000256" key="7">
    <source>
        <dbReference type="ARBA" id="ARBA00023136"/>
    </source>
</evidence>
<dbReference type="Pfam" id="PF13639">
    <property type="entry name" value="zf-RING_2"/>
    <property type="match status" value="1"/>
</dbReference>
<dbReference type="GO" id="GO:0000151">
    <property type="term" value="C:ubiquitin ligase complex"/>
    <property type="evidence" value="ECO:0007669"/>
    <property type="project" value="TreeGrafter"/>
</dbReference>
<keyword evidence="5" id="KW-0862">Zinc</keyword>
<evidence type="ECO:0000256" key="8">
    <source>
        <dbReference type="PROSITE-ProRule" id="PRU00175"/>
    </source>
</evidence>
<dbReference type="GO" id="GO:0005783">
    <property type="term" value="C:endoplasmic reticulum"/>
    <property type="evidence" value="ECO:0007669"/>
    <property type="project" value="TreeGrafter"/>
</dbReference>
<dbReference type="InterPro" id="IPR013083">
    <property type="entry name" value="Znf_RING/FYVE/PHD"/>
</dbReference>
<feature type="domain" description="RING-type" evidence="10">
    <location>
        <begin position="381"/>
        <end position="419"/>
    </location>
</feature>
<keyword evidence="7 9" id="KW-0472">Membrane</keyword>
<sequence>MGELATLGLWVRRHRRQTKKSMSFMMVDRLPVPKLSTYISATVLSISASTYYSVKYSFDASHESNSNIQIDADPTKTDPIDVYYEQMLNVLAFMLQDPLCFLVLCNGAICSIVMIGAVIQSLVLGNLRPVEHVQFRERLWNWVIYKFIFMFIILKAYTLDKVALWLFWYSTLGFLHLMTSLYKLSQQWRNLIIRGPCENSLTGGPYLLMWMSMGTGTRVNWKYIHMSILLSIGFIFSLLLLNFAYLVGLTLSKHIFAFMVIECLMLAGSIVHIFLRHYIQLFHRNSINHTTSPGKLIYYAELSLDLGIRVMEILHYSHAIIWTSSYLTMAGFVIFMHMRQLISDIQKRLQKHKNFLWVHSHLEKNYPMATDEELDTNSDNCAICWEKMDSARKLPCGHLFHNGCLQSWMEQEPSCPTCRLSLTLGQNQNMPTNSTNNGGQEPLGTTHIPHHFFHFDGSRYLSWLPSFSVEVTHSLRPTSQIHTSQIETMARQVLQLFPHFTMHSIIEDLSTTRSVDLTIDNILEGRLVAPQQFIEEEPVIVENVPIVNSVEQFINTPTPASFNTNTSEPAIDGLMSMGSQFSKSPNERENMLRARKQAMIIKARQRYMSKDGDSSSKTD</sequence>
<dbReference type="Gene3D" id="1.10.8.10">
    <property type="entry name" value="DNA helicase RuvA subunit, C-terminal domain"/>
    <property type="match status" value="1"/>
</dbReference>
<keyword evidence="4 8" id="KW-0863">Zinc-finger</keyword>
<dbReference type="GO" id="GO:0016020">
    <property type="term" value="C:membrane"/>
    <property type="evidence" value="ECO:0007669"/>
    <property type="project" value="UniProtKB-SubCell"/>
</dbReference>
<evidence type="ECO:0000256" key="9">
    <source>
        <dbReference type="SAM" id="Phobius"/>
    </source>
</evidence>
<dbReference type="SMART" id="SM00184">
    <property type="entry name" value="RING"/>
    <property type="match status" value="1"/>
</dbReference>
<feature type="transmembrane region" description="Helical" evidence="9">
    <location>
        <begin position="163"/>
        <end position="184"/>
    </location>
</feature>
<evidence type="ECO:0000313" key="12">
    <source>
        <dbReference type="EMBL" id="KAF0772073.1"/>
    </source>
</evidence>
<reference evidence="12 13" key="1">
    <citation type="submission" date="2019-08" db="EMBL/GenBank/DDBJ databases">
        <title>Whole genome of Aphis craccivora.</title>
        <authorList>
            <person name="Voronova N.V."/>
            <person name="Shulinski R.S."/>
            <person name="Bandarenka Y.V."/>
            <person name="Zhorov D.G."/>
            <person name="Warner D."/>
        </authorList>
    </citation>
    <scope>NUCLEOTIDE SEQUENCE [LARGE SCALE GENOMIC DNA]</scope>
    <source>
        <strain evidence="12">180601</strain>
        <tissue evidence="12">Whole Body</tissue>
    </source>
</reference>
<evidence type="ECO:0000313" key="13">
    <source>
        <dbReference type="Proteomes" id="UP000478052"/>
    </source>
</evidence>
<dbReference type="InterPro" id="IPR003892">
    <property type="entry name" value="CUE"/>
</dbReference>
<dbReference type="PROSITE" id="PS51140">
    <property type="entry name" value="CUE"/>
    <property type="match status" value="1"/>
</dbReference>
<dbReference type="GO" id="GO:0043130">
    <property type="term" value="F:ubiquitin binding"/>
    <property type="evidence" value="ECO:0007669"/>
    <property type="project" value="InterPro"/>
</dbReference>
<dbReference type="GO" id="GO:0008270">
    <property type="term" value="F:zinc ion binding"/>
    <property type="evidence" value="ECO:0007669"/>
    <property type="project" value="UniProtKB-KW"/>
</dbReference>
<evidence type="ECO:0000256" key="2">
    <source>
        <dbReference type="ARBA" id="ARBA00022692"/>
    </source>
</evidence>
<keyword evidence="2 9" id="KW-0812">Transmembrane</keyword>
<dbReference type="Pfam" id="PF02845">
    <property type="entry name" value="CUE"/>
    <property type="match status" value="1"/>
</dbReference>
<dbReference type="FunFam" id="3.30.40.10:FF:000259">
    <property type="entry name" value="E3 ubiquitin protein ligase RIN2"/>
    <property type="match status" value="1"/>
</dbReference>
<feature type="transmembrane region" description="Helical" evidence="9">
    <location>
        <begin position="139"/>
        <end position="157"/>
    </location>
</feature>
<dbReference type="GO" id="GO:0061630">
    <property type="term" value="F:ubiquitin protein ligase activity"/>
    <property type="evidence" value="ECO:0007669"/>
    <property type="project" value="TreeGrafter"/>
</dbReference>
<dbReference type="GO" id="GO:0030968">
    <property type="term" value="P:endoplasmic reticulum unfolded protein response"/>
    <property type="evidence" value="ECO:0007669"/>
    <property type="project" value="TreeGrafter"/>
</dbReference>
<keyword evidence="6 9" id="KW-1133">Transmembrane helix</keyword>
<dbReference type="PANTHER" id="PTHR15067">
    <property type="entry name" value="E3 UBIQUITIN-PROTEIN LIGASE RNF8"/>
    <property type="match status" value="1"/>
</dbReference>
<evidence type="ECO:0000256" key="4">
    <source>
        <dbReference type="ARBA" id="ARBA00022771"/>
    </source>
</evidence>
<organism evidence="12 13">
    <name type="scientific">Aphis craccivora</name>
    <name type="common">Cowpea aphid</name>
    <dbReference type="NCBI Taxonomy" id="307492"/>
    <lineage>
        <taxon>Eukaryota</taxon>
        <taxon>Metazoa</taxon>
        <taxon>Ecdysozoa</taxon>
        <taxon>Arthropoda</taxon>
        <taxon>Hexapoda</taxon>
        <taxon>Insecta</taxon>
        <taxon>Pterygota</taxon>
        <taxon>Neoptera</taxon>
        <taxon>Paraneoptera</taxon>
        <taxon>Hemiptera</taxon>
        <taxon>Sternorrhyncha</taxon>
        <taxon>Aphidomorpha</taxon>
        <taxon>Aphidoidea</taxon>
        <taxon>Aphididae</taxon>
        <taxon>Aphidini</taxon>
        <taxon>Aphis</taxon>
        <taxon>Aphis</taxon>
    </lineage>
</organism>
<dbReference type="OrthoDB" id="3824970at2759"/>
<comment type="subcellular location">
    <subcellularLocation>
        <location evidence="1">Membrane</location>
        <topology evidence="1">Multi-pass membrane protein</topology>
    </subcellularLocation>
</comment>
<dbReference type="Proteomes" id="UP000478052">
    <property type="component" value="Unassembled WGS sequence"/>
</dbReference>
<gene>
    <name evidence="12" type="ORF">FWK35_00002903</name>
</gene>
<dbReference type="PROSITE" id="PS50089">
    <property type="entry name" value="ZF_RING_2"/>
    <property type="match status" value="1"/>
</dbReference>
<dbReference type="AlphaFoldDB" id="A0A6G0ZL37"/>
<proteinExistence type="predicted"/>
<dbReference type="Gene3D" id="3.30.40.10">
    <property type="entry name" value="Zinc/RING finger domain, C3HC4 (zinc finger)"/>
    <property type="match status" value="1"/>
</dbReference>
<dbReference type="GO" id="GO:0070936">
    <property type="term" value="P:protein K48-linked ubiquitination"/>
    <property type="evidence" value="ECO:0007669"/>
    <property type="project" value="TreeGrafter"/>
</dbReference>
<evidence type="ECO:0000256" key="6">
    <source>
        <dbReference type="ARBA" id="ARBA00022989"/>
    </source>
</evidence>
<dbReference type="GO" id="GO:0006511">
    <property type="term" value="P:ubiquitin-dependent protein catabolic process"/>
    <property type="evidence" value="ECO:0007669"/>
    <property type="project" value="TreeGrafter"/>
</dbReference>
<name>A0A6G0ZL37_APHCR</name>
<feature type="transmembrane region" description="Helical" evidence="9">
    <location>
        <begin position="101"/>
        <end position="127"/>
    </location>
</feature>
<dbReference type="GO" id="GO:0005829">
    <property type="term" value="C:cytosol"/>
    <property type="evidence" value="ECO:0007669"/>
    <property type="project" value="TreeGrafter"/>
</dbReference>
<evidence type="ECO:0000256" key="5">
    <source>
        <dbReference type="ARBA" id="ARBA00022833"/>
    </source>
</evidence>
<evidence type="ECO:0000256" key="1">
    <source>
        <dbReference type="ARBA" id="ARBA00004141"/>
    </source>
</evidence>
<dbReference type="InterPro" id="IPR001841">
    <property type="entry name" value="Znf_RING"/>
</dbReference>
<accession>A0A6G0ZL37</accession>
<feature type="transmembrane region" description="Helical" evidence="9">
    <location>
        <begin position="228"/>
        <end position="249"/>
    </location>
</feature>
<keyword evidence="3" id="KW-0479">Metal-binding</keyword>
<feature type="transmembrane region" description="Helical" evidence="9">
    <location>
        <begin position="255"/>
        <end position="275"/>
    </location>
</feature>
<keyword evidence="13" id="KW-1185">Reference proteome</keyword>
<dbReference type="CDD" id="cd16455">
    <property type="entry name" value="RING-H2_AMFR"/>
    <property type="match status" value="1"/>
</dbReference>
<evidence type="ECO:0000256" key="3">
    <source>
        <dbReference type="ARBA" id="ARBA00022723"/>
    </source>
</evidence>
<feature type="domain" description="CUE" evidence="11">
    <location>
        <begin position="485"/>
        <end position="527"/>
    </location>
</feature>
<dbReference type="SMART" id="SM00546">
    <property type="entry name" value="CUE"/>
    <property type="match status" value="1"/>
</dbReference>
<evidence type="ECO:0000259" key="11">
    <source>
        <dbReference type="PROSITE" id="PS51140"/>
    </source>
</evidence>
<comment type="caution">
    <text evidence="12">The sequence shown here is derived from an EMBL/GenBank/DDBJ whole genome shotgun (WGS) entry which is preliminary data.</text>
</comment>